<evidence type="ECO:0000313" key="2">
    <source>
        <dbReference type="EMBL" id="CAF4076017.1"/>
    </source>
</evidence>
<comment type="caution">
    <text evidence="2">The sequence shown here is derived from an EMBL/GenBank/DDBJ whole genome shotgun (WGS) entry which is preliminary data.</text>
</comment>
<proteinExistence type="predicted"/>
<feature type="compositionally biased region" description="Low complexity" evidence="1">
    <location>
        <begin position="118"/>
        <end position="133"/>
    </location>
</feature>
<dbReference type="Proteomes" id="UP000663844">
    <property type="component" value="Unassembled WGS sequence"/>
</dbReference>
<protein>
    <submittedName>
        <fullName evidence="2">Uncharacterized protein</fullName>
    </submittedName>
</protein>
<feature type="region of interest" description="Disordered" evidence="1">
    <location>
        <begin position="118"/>
        <end position="146"/>
    </location>
</feature>
<accession>A0A819T5I3</accession>
<evidence type="ECO:0000313" key="3">
    <source>
        <dbReference type="Proteomes" id="UP000663844"/>
    </source>
</evidence>
<reference evidence="2" key="1">
    <citation type="submission" date="2021-02" db="EMBL/GenBank/DDBJ databases">
        <authorList>
            <person name="Nowell W R."/>
        </authorList>
    </citation>
    <scope>NUCLEOTIDE SEQUENCE</scope>
</reference>
<sequence>LYYLGRLFYSWVRRLRSKKSVDSHAKVFKIIPVSKEKEKKWYEFEGASTYKYSQAEVRALKSDSAKKNVSQDLRVVVNKTENDTDKDDSDNTVTGLKQAYDELNQLKKDIKFLVVASTPQSTTTDNDSTTTETMLPVTNRVSSAGH</sequence>
<dbReference type="AlphaFoldDB" id="A0A819T5I3"/>
<evidence type="ECO:0000256" key="1">
    <source>
        <dbReference type="SAM" id="MobiDB-lite"/>
    </source>
</evidence>
<organism evidence="2 3">
    <name type="scientific">Adineta steineri</name>
    <dbReference type="NCBI Taxonomy" id="433720"/>
    <lineage>
        <taxon>Eukaryota</taxon>
        <taxon>Metazoa</taxon>
        <taxon>Spiralia</taxon>
        <taxon>Gnathifera</taxon>
        <taxon>Rotifera</taxon>
        <taxon>Eurotatoria</taxon>
        <taxon>Bdelloidea</taxon>
        <taxon>Adinetida</taxon>
        <taxon>Adinetidae</taxon>
        <taxon>Adineta</taxon>
    </lineage>
</organism>
<name>A0A819T5I3_9BILA</name>
<feature type="non-terminal residue" evidence="2">
    <location>
        <position position="1"/>
    </location>
</feature>
<dbReference type="EMBL" id="CAJOAZ010004810">
    <property type="protein sequence ID" value="CAF4076017.1"/>
    <property type="molecule type" value="Genomic_DNA"/>
</dbReference>
<gene>
    <name evidence="2" type="ORF">OXD698_LOCUS34002</name>
</gene>